<evidence type="ECO:0000256" key="1">
    <source>
        <dbReference type="ARBA" id="ARBA00000971"/>
    </source>
</evidence>
<dbReference type="EMBL" id="WKLT01000002">
    <property type="protein sequence ID" value="MRY56849.1"/>
    <property type="molecule type" value="Genomic_DNA"/>
</dbReference>
<evidence type="ECO:0000256" key="2">
    <source>
        <dbReference type="ARBA" id="ARBA00023110"/>
    </source>
</evidence>
<feature type="domain" description="PPIase FKBP-type" evidence="6">
    <location>
        <begin position="89"/>
        <end position="171"/>
    </location>
</feature>
<dbReference type="EMBL" id="CP120353">
    <property type="protein sequence ID" value="WET62631.1"/>
    <property type="molecule type" value="Genomic_DNA"/>
</dbReference>
<feature type="chain" id="PRO_5042683437" description="Peptidyl-prolyl cis-trans isomerase" evidence="5">
    <location>
        <begin position="23"/>
        <end position="171"/>
    </location>
</feature>
<evidence type="ECO:0000256" key="4">
    <source>
        <dbReference type="RuleBase" id="RU003915"/>
    </source>
</evidence>
<keyword evidence="3 4" id="KW-0413">Isomerase</keyword>
<evidence type="ECO:0000256" key="5">
    <source>
        <dbReference type="SAM" id="SignalP"/>
    </source>
</evidence>
<dbReference type="PROSITE" id="PS50059">
    <property type="entry name" value="FKBP_PPIASE"/>
    <property type="match status" value="1"/>
</dbReference>
<dbReference type="EMBL" id="VOHW01000002">
    <property type="protein sequence ID" value="TWV63308.1"/>
    <property type="molecule type" value="Genomic_DNA"/>
</dbReference>
<sequence length="171" mass="19165">MKALSMYVWSLVVIMMMGFTSCGDDDELQFSEEQLAYINKNKEYIWEKKAEKDENGELKYKQVVIGGDTALYRIIQKENEWTTTPSATSVVYLLDLEGKYIDGKVFQKKLDRSSFSMNGIIPGLSGVLLNIHLDETVEAIIPASLGYGYGDYSGIPGGSTLIFTFTLDKVE</sequence>
<dbReference type="Pfam" id="PF00254">
    <property type="entry name" value="FKBP_C"/>
    <property type="match status" value="1"/>
</dbReference>
<dbReference type="Gene3D" id="3.10.50.40">
    <property type="match status" value="1"/>
</dbReference>
<proteinExistence type="inferred from homology"/>
<organism evidence="8 10">
    <name type="scientific">Parabacteroides distasonis</name>
    <dbReference type="NCBI Taxonomy" id="823"/>
    <lineage>
        <taxon>Bacteria</taxon>
        <taxon>Pseudomonadati</taxon>
        <taxon>Bacteroidota</taxon>
        <taxon>Bacteroidia</taxon>
        <taxon>Bacteroidales</taxon>
        <taxon>Tannerellaceae</taxon>
        <taxon>Parabacteroides</taxon>
    </lineage>
</organism>
<evidence type="ECO:0000256" key="3">
    <source>
        <dbReference type="PROSITE-ProRule" id="PRU00277"/>
    </source>
</evidence>
<evidence type="ECO:0000313" key="9">
    <source>
        <dbReference type="EMBL" id="WET62631.1"/>
    </source>
</evidence>
<keyword evidence="2 3" id="KW-0697">Rotamase</keyword>
<dbReference type="Proteomes" id="UP000463337">
    <property type="component" value="Unassembled WGS sequence"/>
</dbReference>
<evidence type="ECO:0000313" key="10">
    <source>
        <dbReference type="Proteomes" id="UP000315827"/>
    </source>
</evidence>
<evidence type="ECO:0000259" key="6">
    <source>
        <dbReference type="PROSITE" id="PS50059"/>
    </source>
</evidence>
<dbReference type="RefSeq" id="WP_057326332.1">
    <property type="nucleotide sequence ID" value="NZ_AP019729.1"/>
</dbReference>
<reference evidence="9" key="3">
    <citation type="submission" date="2023-03" db="EMBL/GenBank/DDBJ databases">
        <title>Parabacteroides distasonis, a bacteria resistant against UC.</title>
        <authorList>
            <person name="Dai W."/>
        </authorList>
    </citation>
    <scope>NUCLEOTIDE SEQUENCE</scope>
    <source>
        <strain evidence="9">F1-28</strain>
    </source>
</reference>
<comment type="catalytic activity">
    <reaction evidence="1 3 4">
        <text>[protein]-peptidylproline (omega=180) = [protein]-peptidylproline (omega=0)</text>
        <dbReference type="Rhea" id="RHEA:16237"/>
        <dbReference type="Rhea" id="RHEA-COMP:10747"/>
        <dbReference type="Rhea" id="RHEA-COMP:10748"/>
        <dbReference type="ChEBI" id="CHEBI:83833"/>
        <dbReference type="ChEBI" id="CHEBI:83834"/>
        <dbReference type="EC" id="5.2.1.8"/>
    </reaction>
</comment>
<evidence type="ECO:0000313" key="11">
    <source>
        <dbReference type="Proteomes" id="UP000463337"/>
    </source>
</evidence>
<keyword evidence="5" id="KW-0732">Signal</keyword>
<dbReference type="AlphaFoldDB" id="A0A174N6G8"/>
<dbReference type="PROSITE" id="PS51257">
    <property type="entry name" value="PROKAR_LIPOPROTEIN"/>
    <property type="match status" value="1"/>
</dbReference>
<dbReference type="EC" id="5.2.1.8" evidence="4"/>
<gene>
    <name evidence="8" type="ORF">FSA05_04035</name>
    <name evidence="7" type="ORF">GKD59_02750</name>
    <name evidence="9" type="ORF">P2T59_13040</name>
</gene>
<dbReference type="Proteomes" id="UP001221009">
    <property type="component" value="Chromosome"/>
</dbReference>
<dbReference type="InterPro" id="IPR046357">
    <property type="entry name" value="PPIase_dom_sf"/>
</dbReference>
<name>A0A174N6G8_PARDI</name>
<accession>A0A174N6G8</accession>
<feature type="signal peptide" evidence="5">
    <location>
        <begin position="1"/>
        <end position="22"/>
    </location>
</feature>
<comment type="similarity">
    <text evidence="4">Belongs to the FKBP-type PPIase family.</text>
</comment>
<dbReference type="GO" id="GO:0003755">
    <property type="term" value="F:peptidyl-prolyl cis-trans isomerase activity"/>
    <property type="evidence" value="ECO:0007669"/>
    <property type="project" value="UniProtKB-UniRule"/>
</dbReference>
<dbReference type="SUPFAM" id="SSF54534">
    <property type="entry name" value="FKBP-like"/>
    <property type="match status" value="1"/>
</dbReference>
<dbReference type="Proteomes" id="UP000315827">
    <property type="component" value="Unassembled WGS sequence"/>
</dbReference>
<dbReference type="InterPro" id="IPR001179">
    <property type="entry name" value="PPIase_FKBP_dom"/>
</dbReference>
<evidence type="ECO:0000313" key="8">
    <source>
        <dbReference type="EMBL" id="TWV63308.1"/>
    </source>
</evidence>
<reference evidence="7 11" key="1">
    <citation type="journal article" date="2019" name="Nat. Med.">
        <title>A library of human gut bacterial isolates paired with longitudinal multiomics data enables mechanistic microbiome research.</title>
        <authorList>
            <person name="Poyet M."/>
            <person name="Groussin M."/>
            <person name="Gibbons S.M."/>
            <person name="Avila-Pacheco J."/>
            <person name="Jiang X."/>
            <person name="Kearney S.M."/>
            <person name="Perrotta A.R."/>
            <person name="Berdy B."/>
            <person name="Zhao S."/>
            <person name="Lieberman T.D."/>
            <person name="Swanson P.K."/>
            <person name="Smith M."/>
            <person name="Roesemann S."/>
            <person name="Alexander J.E."/>
            <person name="Rich S.A."/>
            <person name="Livny J."/>
            <person name="Vlamakis H."/>
            <person name="Clish C."/>
            <person name="Bullock K."/>
            <person name="Deik A."/>
            <person name="Scott J."/>
            <person name="Pierce K.A."/>
            <person name="Xavier R.J."/>
            <person name="Alm E.J."/>
        </authorList>
    </citation>
    <scope>NUCLEOTIDE SEQUENCE [LARGE SCALE GENOMIC DNA]</scope>
    <source>
        <strain evidence="7 11">BIOML-A41</strain>
    </source>
</reference>
<evidence type="ECO:0000313" key="7">
    <source>
        <dbReference type="EMBL" id="MRY56849.1"/>
    </source>
</evidence>
<protein>
    <recommendedName>
        <fullName evidence="4">Peptidyl-prolyl cis-trans isomerase</fullName>
        <ecNumber evidence="4">5.2.1.8</ecNumber>
    </recommendedName>
</protein>
<reference evidence="8 10" key="2">
    <citation type="submission" date="2019-07" db="EMBL/GenBank/DDBJ databases">
        <title>Genome sequencing of Parabacteroides distasonis iSURF_7.</title>
        <authorList>
            <person name="Degefu H.N."/>
            <person name="Ruoff K.L."/>
            <person name="Price C.E."/>
            <person name="Valls R.A."/>
            <person name="O'Toole G.A."/>
        </authorList>
    </citation>
    <scope>NUCLEOTIDE SEQUENCE [LARGE SCALE GENOMIC DNA]</scope>
    <source>
        <strain evidence="8 10">CFPLTA003_1B</strain>
    </source>
</reference>